<evidence type="ECO:0000256" key="4">
    <source>
        <dbReference type="ARBA" id="ARBA00022989"/>
    </source>
</evidence>
<feature type="transmembrane region" description="Helical" evidence="6">
    <location>
        <begin position="202"/>
        <end position="220"/>
    </location>
</feature>
<keyword evidence="8" id="KW-1185">Reference proteome</keyword>
<evidence type="ECO:0000256" key="1">
    <source>
        <dbReference type="ARBA" id="ARBA00004651"/>
    </source>
</evidence>
<evidence type="ECO:0000313" key="7">
    <source>
        <dbReference type="EMBL" id="SLN65077.1"/>
    </source>
</evidence>
<evidence type="ECO:0000256" key="3">
    <source>
        <dbReference type="ARBA" id="ARBA00022692"/>
    </source>
</evidence>
<reference evidence="7 8" key="1">
    <citation type="submission" date="2017-03" db="EMBL/GenBank/DDBJ databases">
        <authorList>
            <person name="Afonso C.L."/>
            <person name="Miller P.J."/>
            <person name="Scott M.A."/>
            <person name="Spackman E."/>
            <person name="Goraichik I."/>
            <person name="Dimitrov K.M."/>
            <person name="Suarez D.L."/>
            <person name="Swayne D.E."/>
        </authorList>
    </citation>
    <scope>NUCLEOTIDE SEQUENCE [LARGE SCALE GENOMIC DNA]</scope>
    <source>
        <strain evidence="7 8">CECT 8110</strain>
    </source>
</reference>
<dbReference type="InterPro" id="IPR001851">
    <property type="entry name" value="ABC_transp_permease"/>
</dbReference>
<sequence>MFELAMVAAILMMIVIFAIAEPQFLSLRNVSNVLTQSSYLVLLACAQAVVILVRGFDLSLGGTVSLVSLTAALGMTMSGALPIPLGIALGVLTGLIVGLFNGFCVAWLKINPFIVTLATMNILLAISSTITGGFPVTNLPEGFSDMLSTAAPLGVPVPVIITAVVVFLLHLMLRRTRFGRSMFLVGSNPEAAYVAGISSRRILLWSYALCSVLIALGAILMTARTGSGEPNLGGALTLQTIAAAVIGGMSLRGGEGSMAAPVLGGFFVTILSNGMNLTRVDGYLQEVTLGVLIVAVLVLDRLRHRRTS</sequence>
<proteinExistence type="predicted"/>
<keyword evidence="5 6" id="KW-0472">Membrane</keyword>
<feature type="transmembrane region" description="Helical" evidence="6">
    <location>
        <begin position="87"/>
        <end position="108"/>
    </location>
</feature>
<dbReference type="PANTHER" id="PTHR32196">
    <property type="entry name" value="ABC TRANSPORTER PERMEASE PROTEIN YPHD-RELATED-RELATED"/>
    <property type="match status" value="1"/>
</dbReference>
<keyword evidence="2" id="KW-1003">Cell membrane</keyword>
<evidence type="ECO:0000256" key="2">
    <source>
        <dbReference type="ARBA" id="ARBA00022475"/>
    </source>
</evidence>
<feature type="transmembrane region" description="Helical" evidence="6">
    <location>
        <begin position="36"/>
        <end position="53"/>
    </location>
</feature>
<comment type="subcellular location">
    <subcellularLocation>
        <location evidence="1">Cell membrane</location>
        <topology evidence="1">Multi-pass membrane protein</topology>
    </subcellularLocation>
</comment>
<evidence type="ECO:0000313" key="8">
    <source>
        <dbReference type="Proteomes" id="UP000193207"/>
    </source>
</evidence>
<keyword evidence="4 6" id="KW-1133">Transmembrane helix</keyword>
<gene>
    <name evidence="7" type="primary">alsC</name>
    <name evidence="7" type="ORF">ROH8110_03663</name>
</gene>
<dbReference type="GO" id="GO:0022857">
    <property type="term" value="F:transmembrane transporter activity"/>
    <property type="evidence" value="ECO:0007669"/>
    <property type="project" value="InterPro"/>
</dbReference>
<dbReference type="GO" id="GO:0005886">
    <property type="term" value="C:plasma membrane"/>
    <property type="evidence" value="ECO:0007669"/>
    <property type="project" value="UniProtKB-SubCell"/>
</dbReference>
<dbReference type="OrthoDB" id="9784538at2"/>
<accession>A0A1X6ZYS0</accession>
<dbReference type="EMBL" id="FWFU01000006">
    <property type="protein sequence ID" value="SLN65077.1"/>
    <property type="molecule type" value="Genomic_DNA"/>
</dbReference>
<keyword evidence="3 6" id="KW-0812">Transmembrane</keyword>
<dbReference type="Pfam" id="PF02653">
    <property type="entry name" value="BPD_transp_2"/>
    <property type="match status" value="1"/>
</dbReference>
<feature type="transmembrane region" description="Helical" evidence="6">
    <location>
        <begin position="113"/>
        <end position="134"/>
    </location>
</feature>
<feature type="transmembrane region" description="Helical" evidence="6">
    <location>
        <begin position="154"/>
        <end position="173"/>
    </location>
</feature>
<feature type="transmembrane region" description="Helical" evidence="6">
    <location>
        <begin position="283"/>
        <end position="302"/>
    </location>
</feature>
<protein>
    <submittedName>
        <fullName evidence="7">D-allose transport system permease protein AlsC</fullName>
    </submittedName>
</protein>
<dbReference type="CDD" id="cd06579">
    <property type="entry name" value="TM_PBP1_transp_AraH_like"/>
    <property type="match status" value="1"/>
</dbReference>
<dbReference type="AlphaFoldDB" id="A0A1X6ZYS0"/>
<organism evidence="7 8">
    <name type="scientific">Roseovarius halotolerans</name>
    <dbReference type="NCBI Taxonomy" id="505353"/>
    <lineage>
        <taxon>Bacteria</taxon>
        <taxon>Pseudomonadati</taxon>
        <taxon>Pseudomonadota</taxon>
        <taxon>Alphaproteobacteria</taxon>
        <taxon>Rhodobacterales</taxon>
        <taxon>Roseobacteraceae</taxon>
        <taxon>Roseovarius</taxon>
    </lineage>
</organism>
<evidence type="ECO:0000256" key="6">
    <source>
        <dbReference type="SAM" id="Phobius"/>
    </source>
</evidence>
<name>A0A1X6ZYS0_9RHOB</name>
<dbReference type="Proteomes" id="UP000193207">
    <property type="component" value="Unassembled WGS sequence"/>
</dbReference>
<evidence type="ECO:0000256" key="5">
    <source>
        <dbReference type="ARBA" id="ARBA00023136"/>
    </source>
</evidence>